<comment type="catalytic activity">
    <reaction evidence="5">
        <text>adenosine(58) in tRNA + S-adenosyl-L-methionine = N(1)-methyladenosine(58) in tRNA + S-adenosyl-L-homocysteine + H(+)</text>
        <dbReference type="Rhea" id="RHEA:43152"/>
        <dbReference type="Rhea" id="RHEA-COMP:10365"/>
        <dbReference type="Rhea" id="RHEA-COMP:10366"/>
        <dbReference type="ChEBI" id="CHEBI:15378"/>
        <dbReference type="ChEBI" id="CHEBI:57856"/>
        <dbReference type="ChEBI" id="CHEBI:59789"/>
        <dbReference type="ChEBI" id="CHEBI:74411"/>
        <dbReference type="ChEBI" id="CHEBI:74491"/>
        <dbReference type="EC" id="2.1.1.220"/>
    </reaction>
</comment>
<reference evidence="8 9" key="1">
    <citation type="submission" date="2018-01" db="EMBL/GenBank/DDBJ databases">
        <title>Metagenomic assembled genomes from two thermal pools in the Uzon Caldera, Kamchatka, Russia.</title>
        <authorList>
            <person name="Wilkins L."/>
            <person name="Ettinger C."/>
        </authorList>
    </citation>
    <scope>NUCLEOTIDE SEQUENCE [LARGE SCALE GENOMIC DNA]</scope>
    <source>
        <strain evidence="8">ZAV-05</strain>
    </source>
</reference>
<dbReference type="Gene3D" id="3.10.330.20">
    <property type="match status" value="1"/>
</dbReference>
<dbReference type="InterPro" id="IPR014816">
    <property type="entry name" value="tRNA_MeTrfase_Gcd14"/>
</dbReference>
<feature type="domain" description="tRNA (adenine(58)-N(1))-methyltransferase catalytic subunit TRM61 C-terminal" evidence="7">
    <location>
        <begin position="59"/>
        <end position="230"/>
    </location>
</feature>
<dbReference type="PANTHER" id="PTHR12133:SF1">
    <property type="entry name" value="TRNA (ADENINE(58)-N(1))-METHYLTRANSFERASE, MITOCHONDRIAL"/>
    <property type="match status" value="1"/>
</dbReference>
<evidence type="ECO:0000256" key="3">
    <source>
        <dbReference type="ARBA" id="ARBA00022691"/>
    </source>
</evidence>
<dbReference type="PANTHER" id="PTHR12133">
    <property type="entry name" value="TRNA (ADENINE(58)-N(1))-METHYLTRANSFERASE"/>
    <property type="match status" value="1"/>
</dbReference>
<name>A0A2J6WQW6_9BACT</name>
<evidence type="ECO:0000313" key="9">
    <source>
        <dbReference type="Proteomes" id="UP000242881"/>
    </source>
</evidence>
<dbReference type="SUPFAM" id="SSF53335">
    <property type="entry name" value="S-adenosyl-L-methionine-dependent methyltransferases"/>
    <property type="match status" value="1"/>
</dbReference>
<evidence type="ECO:0000256" key="6">
    <source>
        <dbReference type="PIRSR" id="PIRSR017269-1"/>
    </source>
</evidence>
<dbReference type="Gene3D" id="3.40.50.150">
    <property type="entry name" value="Vaccinia Virus protein VP39"/>
    <property type="match status" value="1"/>
</dbReference>
<feature type="binding site" evidence="6">
    <location>
        <position position="126"/>
    </location>
    <ligand>
        <name>S-adenosyl-L-methionine</name>
        <dbReference type="ChEBI" id="CHEBI:59789"/>
    </ligand>
</feature>
<accession>A0A2J6WQW6</accession>
<comment type="similarity">
    <text evidence="5">Belongs to the class I-like SAM-binding methyltransferase superfamily. TRM61 family.</text>
</comment>
<gene>
    <name evidence="8" type="ORF">C0187_01020</name>
</gene>
<sequence length="255" mass="29193">MLKYGDKVILTDHKKNKHTVTLKEGGKFSTNYGYIEHDKIIEAGNGGIVLSSKNIKYTILKPTYIDYVMHIKRNAQIIYPKDTAAMLMEGDVYPGLEILESGIGQGAFSIALLRALAGQGRLVSYEIREDFAEQSERFIKEYLGNVDNHTIKIGNIYEGFEGLYDRVFLDLPEPWHVLKYLKEGLRDGGIVVAYIPTVLQLKTFVDTLKELNYFADIESFELIKRPWKVDGLSVRPEMWIYNHSAFICRARKMKS</sequence>
<dbReference type="GO" id="GO:0160107">
    <property type="term" value="F:tRNA (adenine(58)-N1)-methyltransferase activity"/>
    <property type="evidence" value="ECO:0007669"/>
    <property type="project" value="UniProtKB-EC"/>
</dbReference>
<evidence type="ECO:0000256" key="1">
    <source>
        <dbReference type="ARBA" id="ARBA00022603"/>
    </source>
</evidence>
<keyword evidence="4 5" id="KW-0819">tRNA processing</keyword>
<comment type="subunit">
    <text evidence="5">Homotetramer composed of a dimer of dimers.</text>
</comment>
<organism evidence="8 9">
    <name type="scientific">Calditerrivibrio nitroreducens</name>
    <dbReference type="NCBI Taxonomy" id="477976"/>
    <lineage>
        <taxon>Bacteria</taxon>
        <taxon>Pseudomonadati</taxon>
        <taxon>Deferribacterota</taxon>
        <taxon>Deferribacteres</taxon>
        <taxon>Deferribacterales</taxon>
        <taxon>Calditerrivibrionaceae</taxon>
    </lineage>
</organism>
<dbReference type="Pfam" id="PF14801">
    <property type="entry name" value="TrmI-like_N"/>
    <property type="match status" value="1"/>
</dbReference>
<protein>
    <recommendedName>
        <fullName evidence="5">tRNA (adenine(58)-N(1))-methyltransferase TrmI</fullName>
        <ecNumber evidence="5">2.1.1.220</ecNumber>
    </recommendedName>
</protein>
<proteinExistence type="inferred from homology"/>
<dbReference type="Proteomes" id="UP000242881">
    <property type="component" value="Unassembled WGS sequence"/>
</dbReference>
<dbReference type="InterPro" id="IPR029063">
    <property type="entry name" value="SAM-dependent_MTases_sf"/>
</dbReference>
<dbReference type="GO" id="GO:0031515">
    <property type="term" value="C:tRNA (m1A) methyltransferase complex"/>
    <property type="evidence" value="ECO:0007669"/>
    <property type="project" value="UniProtKB-UniRule"/>
</dbReference>
<comment type="caution">
    <text evidence="8">The sequence shown here is derived from an EMBL/GenBank/DDBJ whole genome shotgun (WGS) entry which is preliminary data.</text>
</comment>
<evidence type="ECO:0000256" key="2">
    <source>
        <dbReference type="ARBA" id="ARBA00022679"/>
    </source>
</evidence>
<evidence type="ECO:0000259" key="7">
    <source>
        <dbReference type="Pfam" id="PF08704"/>
    </source>
</evidence>
<keyword evidence="1 5" id="KW-0489">Methyltransferase</keyword>
<evidence type="ECO:0000256" key="5">
    <source>
        <dbReference type="PIRNR" id="PIRNR017269"/>
    </source>
</evidence>
<dbReference type="EMBL" id="PNIN01000017">
    <property type="protein sequence ID" value="PMP72787.1"/>
    <property type="molecule type" value="Genomic_DNA"/>
</dbReference>
<dbReference type="AlphaFoldDB" id="A0A2J6WQW6"/>
<keyword evidence="3 5" id="KW-0949">S-adenosyl-L-methionine</keyword>
<feature type="binding site" evidence="6">
    <location>
        <position position="170"/>
    </location>
    <ligand>
        <name>S-adenosyl-L-methionine</name>
        <dbReference type="ChEBI" id="CHEBI:59789"/>
    </ligand>
</feature>
<dbReference type="GO" id="GO:0030488">
    <property type="term" value="P:tRNA methylation"/>
    <property type="evidence" value="ECO:0007669"/>
    <property type="project" value="InterPro"/>
</dbReference>
<dbReference type="Pfam" id="PF08704">
    <property type="entry name" value="GCD14"/>
    <property type="match status" value="1"/>
</dbReference>
<dbReference type="PROSITE" id="PS51620">
    <property type="entry name" value="SAM_TRM61"/>
    <property type="match status" value="1"/>
</dbReference>
<dbReference type="FunFam" id="3.10.330.20:FF:000003">
    <property type="entry name" value="tRNA (Adenine(58)-N(1))-methyltransferase, mitochondrial isoform X1"/>
    <property type="match status" value="1"/>
</dbReference>
<dbReference type="PIRSF" id="PIRSF017269">
    <property type="entry name" value="GCD14"/>
    <property type="match status" value="1"/>
</dbReference>
<keyword evidence="2 5" id="KW-0808">Transferase</keyword>
<dbReference type="EC" id="2.1.1.220" evidence="5"/>
<evidence type="ECO:0000256" key="4">
    <source>
        <dbReference type="ARBA" id="ARBA00022694"/>
    </source>
</evidence>
<dbReference type="InterPro" id="IPR049470">
    <property type="entry name" value="TRM61_C"/>
</dbReference>
<dbReference type="RefSeq" id="WP_424605391.1">
    <property type="nucleotide sequence ID" value="NZ_JBNAVA010000004.1"/>
</dbReference>
<evidence type="ECO:0000313" key="8">
    <source>
        <dbReference type="EMBL" id="PMP72787.1"/>
    </source>
</evidence>
<comment type="function">
    <text evidence="5">Catalyzes the S-adenosyl-L-methionine-dependent formation of N(1)-methyladenine at position 58 (m1A58) in tRNA.</text>
</comment>